<evidence type="ECO:0000313" key="4">
    <source>
        <dbReference type="EMBL" id="EXC16217.1"/>
    </source>
</evidence>
<dbReference type="Proteomes" id="UP000030645">
    <property type="component" value="Unassembled WGS sequence"/>
</dbReference>
<feature type="region of interest" description="Disordered" evidence="2">
    <location>
        <begin position="1"/>
        <end position="24"/>
    </location>
</feature>
<feature type="compositionally biased region" description="Basic and acidic residues" evidence="2">
    <location>
        <begin position="1"/>
        <end position="10"/>
    </location>
</feature>
<accession>W9SLI8</accession>
<evidence type="ECO:0000313" key="5">
    <source>
        <dbReference type="Proteomes" id="UP000030645"/>
    </source>
</evidence>
<protein>
    <submittedName>
        <fullName evidence="4">Uncharacterized protein</fullName>
    </submittedName>
</protein>
<sequence>MQQRLSDIRQNRRRDTKNDSEKMGGRRRNQILVSLAVVMFLGVAVYFRLWSIDYSASSYDTELLRRQFDLANREAVDESAEWRLRYDEEAKRTSQCLTELKQLKNSSKKDHDATYINQKLEKLLMENKELHEKVEALKQDLEAERLKCKSQ</sequence>
<dbReference type="AlphaFoldDB" id="W9SLI8"/>
<organism evidence="4 5">
    <name type="scientific">Morus notabilis</name>
    <dbReference type="NCBI Taxonomy" id="981085"/>
    <lineage>
        <taxon>Eukaryota</taxon>
        <taxon>Viridiplantae</taxon>
        <taxon>Streptophyta</taxon>
        <taxon>Embryophyta</taxon>
        <taxon>Tracheophyta</taxon>
        <taxon>Spermatophyta</taxon>
        <taxon>Magnoliopsida</taxon>
        <taxon>eudicotyledons</taxon>
        <taxon>Gunneridae</taxon>
        <taxon>Pentapetalae</taxon>
        <taxon>rosids</taxon>
        <taxon>fabids</taxon>
        <taxon>Rosales</taxon>
        <taxon>Moraceae</taxon>
        <taxon>Moreae</taxon>
        <taxon>Morus</taxon>
    </lineage>
</organism>
<dbReference type="PANTHER" id="PTHR37215">
    <property type="entry name" value="ACYL-COA-BINDING DOMAIN PROTEIN"/>
    <property type="match status" value="1"/>
</dbReference>
<evidence type="ECO:0000256" key="3">
    <source>
        <dbReference type="SAM" id="Phobius"/>
    </source>
</evidence>
<dbReference type="KEGG" id="mnt:21407130"/>
<name>W9SLI8_9ROSA</name>
<evidence type="ECO:0000256" key="1">
    <source>
        <dbReference type="SAM" id="Coils"/>
    </source>
</evidence>
<keyword evidence="3" id="KW-0472">Membrane</keyword>
<feature type="transmembrane region" description="Helical" evidence="3">
    <location>
        <begin position="31"/>
        <end position="50"/>
    </location>
</feature>
<gene>
    <name evidence="4" type="ORF">L484_024388</name>
</gene>
<keyword evidence="1" id="KW-0175">Coiled coil</keyword>
<dbReference type="OrthoDB" id="782563at2759"/>
<dbReference type="STRING" id="981085.W9SLI8"/>
<proteinExistence type="predicted"/>
<feature type="coiled-coil region" evidence="1">
    <location>
        <begin position="117"/>
        <end position="151"/>
    </location>
</feature>
<keyword evidence="3" id="KW-0812">Transmembrane</keyword>
<dbReference type="eggNOG" id="KOG0017">
    <property type="taxonomic scope" value="Eukaryota"/>
</dbReference>
<keyword evidence="5" id="KW-1185">Reference proteome</keyword>
<dbReference type="EMBL" id="KE345789">
    <property type="protein sequence ID" value="EXC16217.1"/>
    <property type="molecule type" value="Genomic_DNA"/>
</dbReference>
<reference evidence="5" key="1">
    <citation type="submission" date="2013-01" db="EMBL/GenBank/DDBJ databases">
        <title>Draft Genome Sequence of a Mulberry Tree, Morus notabilis C.K. Schneid.</title>
        <authorList>
            <person name="He N."/>
            <person name="Zhao S."/>
        </authorList>
    </citation>
    <scope>NUCLEOTIDE SEQUENCE</scope>
</reference>
<keyword evidence="3" id="KW-1133">Transmembrane helix</keyword>
<evidence type="ECO:0000256" key="2">
    <source>
        <dbReference type="SAM" id="MobiDB-lite"/>
    </source>
</evidence>
<dbReference type="PANTHER" id="PTHR37215:SF1">
    <property type="entry name" value="ACYL-COA-BINDING DOMAIN PROTEIN"/>
    <property type="match status" value="1"/>
</dbReference>